<dbReference type="GeneID" id="36595036"/>
<keyword evidence="1" id="KW-0812">Transmembrane</keyword>
<keyword evidence="1" id="KW-0472">Membrane</keyword>
<dbReference type="Pfam" id="PF20237">
    <property type="entry name" value="DUF6594"/>
    <property type="match status" value="1"/>
</dbReference>
<evidence type="ECO:0000313" key="3">
    <source>
        <dbReference type="EMBL" id="PMD58331.1"/>
    </source>
</evidence>
<dbReference type="AlphaFoldDB" id="A0A2J6T5M9"/>
<dbReference type="InterPro" id="IPR046529">
    <property type="entry name" value="DUF6594"/>
</dbReference>
<feature type="transmembrane region" description="Helical" evidence="1">
    <location>
        <begin position="226"/>
        <end position="246"/>
    </location>
</feature>
<dbReference type="PANTHER" id="PTHR34502">
    <property type="entry name" value="DUF6594 DOMAIN-CONTAINING PROTEIN-RELATED"/>
    <property type="match status" value="1"/>
</dbReference>
<dbReference type="STRING" id="1095630.A0A2J6T5M9"/>
<dbReference type="OrthoDB" id="3533814at2759"/>
<sequence>MPSTPPIFSSYAAFSAFISSDTELSLYRTFHALSSRNLLYLQSSLLGLENRLKELDEEDLKGLNINNFFSAKCWETFSDRAKEHPREAERMELIMMIKKQIKEYHEALLLQSEVLKFSKPSKRVFRVFQGWFESEKPFVGYGNELLQQRDDFVALKPSPDQDFLARFLQDLGGRCLLGTRHTTSKEVKYYSSTLVSRLATIVTVLAASLVIEGAIVALYIVQNQHVRLGLIALFTSIFAASLAVMTDGRRTDIILATAACAAVLVVFVSQSSGVGPRTTS</sequence>
<keyword evidence="1" id="KW-1133">Transmembrane helix</keyword>
<keyword evidence="4" id="KW-1185">Reference proteome</keyword>
<feature type="transmembrane region" description="Helical" evidence="1">
    <location>
        <begin position="198"/>
        <end position="220"/>
    </location>
</feature>
<dbReference type="PANTHER" id="PTHR34502:SF4">
    <property type="entry name" value="DUF6594 DOMAIN-CONTAINING PROTEIN"/>
    <property type="match status" value="1"/>
</dbReference>
<dbReference type="RefSeq" id="XP_024735235.1">
    <property type="nucleotide sequence ID" value="XM_024886960.1"/>
</dbReference>
<proteinExistence type="predicted"/>
<evidence type="ECO:0000259" key="2">
    <source>
        <dbReference type="Pfam" id="PF20237"/>
    </source>
</evidence>
<protein>
    <recommendedName>
        <fullName evidence="2">DUF6594 domain-containing protein</fullName>
    </recommendedName>
</protein>
<gene>
    <name evidence="3" type="ORF">K444DRAFT_664437</name>
</gene>
<reference evidence="3 4" key="1">
    <citation type="submission" date="2016-04" db="EMBL/GenBank/DDBJ databases">
        <title>A degradative enzymes factory behind the ericoid mycorrhizal symbiosis.</title>
        <authorList>
            <consortium name="DOE Joint Genome Institute"/>
            <person name="Martino E."/>
            <person name="Morin E."/>
            <person name="Grelet G."/>
            <person name="Kuo A."/>
            <person name="Kohler A."/>
            <person name="Daghino S."/>
            <person name="Barry K."/>
            <person name="Choi C."/>
            <person name="Cichocki N."/>
            <person name="Clum A."/>
            <person name="Copeland A."/>
            <person name="Hainaut M."/>
            <person name="Haridas S."/>
            <person name="Labutti K."/>
            <person name="Lindquist E."/>
            <person name="Lipzen A."/>
            <person name="Khouja H.-R."/>
            <person name="Murat C."/>
            <person name="Ohm R."/>
            <person name="Olson A."/>
            <person name="Spatafora J."/>
            <person name="Veneault-Fourrey C."/>
            <person name="Henrissat B."/>
            <person name="Grigoriev I."/>
            <person name="Martin F."/>
            <person name="Perotto S."/>
        </authorList>
    </citation>
    <scope>NUCLEOTIDE SEQUENCE [LARGE SCALE GENOMIC DNA]</scope>
    <source>
        <strain evidence="3 4">E</strain>
    </source>
</reference>
<dbReference type="EMBL" id="KZ613822">
    <property type="protein sequence ID" value="PMD58331.1"/>
    <property type="molecule type" value="Genomic_DNA"/>
</dbReference>
<feature type="transmembrane region" description="Helical" evidence="1">
    <location>
        <begin position="253"/>
        <end position="272"/>
    </location>
</feature>
<organism evidence="3 4">
    <name type="scientific">Hyaloscypha bicolor E</name>
    <dbReference type="NCBI Taxonomy" id="1095630"/>
    <lineage>
        <taxon>Eukaryota</taxon>
        <taxon>Fungi</taxon>
        <taxon>Dikarya</taxon>
        <taxon>Ascomycota</taxon>
        <taxon>Pezizomycotina</taxon>
        <taxon>Leotiomycetes</taxon>
        <taxon>Helotiales</taxon>
        <taxon>Hyaloscyphaceae</taxon>
        <taxon>Hyaloscypha</taxon>
        <taxon>Hyaloscypha bicolor</taxon>
    </lineage>
</organism>
<dbReference type="InParanoid" id="A0A2J6T5M9"/>
<name>A0A2J6T5M9_9HELO</name>
<dbReference type="Proteomes" id="UP000235371">
    <property type="component" value="Unassembled WGS sequence"/>
</dbReference>
<accession>A0A2J6T5M9</accession>
<evidence type="ECO:0000256" key="1">
    <source>
        <dbReference type="SAM" id="Phobius"/>
    </source>
</evidence>
<feature type="domain" description="DUF6594" evidence="2">
    <location>
        <begin position="11"/>
        <end position="265"/>
    </location>
</feature>
<evidence type="ECO:0000313" key="4">
    <source>
        <dbReference type="Proteomes" id="UP000235371"/>
    </source>
</evidence>